<reference evidence="1 2" key="1">
    <citation type="submission" date="2019-04" db="EMBL/GenBank/DDBJ databases">
        <authorList>
            <person name="Poehlein A."/>
            <person name="Bengelsdorf F.R."/>
            <person name="Duerre P."/>
            <person name="Daniel R."/>
        </authorList>
    </citation>
    <scope>NUCLEOTIDE SEQUENCE [LARGE SCALE GENOMIC DNA]</scope>
    <source>
        <strain evidence="1 2">BS-1</strain>
    </source>
</reference>
<dbReference type="AlphaFoldDB" id="A0A4Z0YFA4"/>
<dbReference type="OrthoDB" id="1775746at2"/>
<name>A0A4Z0YFA4_9FIRM</name>
<organism evidence="1 2">
    <name type="scientific">Caproiciproducens galactitolivorans</name>
    <dbReference type="NCBI Taxonomy" id="642589"/>
    <lineage>
        <taxon>Bacteria</taxon>
        <taxon>Bacillati</taxon>
        <taxon>Bacillota</taxon>
        <taxon>Clostridia</taxon>
        <taxon>Eubacteriales</taxon>
        <taxon>Acutalibacteraceae</taxon>
        <taxon>Caproiciproducens</taxon>
    </lineage>
</organism>
<accession>A0A4Z0YFA4</accession>
<dbReference type="InterPro" id="IPR041073">
    <property type="entry name" value="MobL"/>
</dbReference>
<comment type="caution">
    <text evidence="1">The sequence shown here is derived from an EMBL/GenBank/DDBJ whole genome shotgun (WGS) entry which is preliminary data.</text>
</comment>
<dbReference type="Pfam" id="PF18555">
    <property type="entry name" value="MobL"/>
    <property type="match status" value="1"/>
</dbReference>
<evidence type="ECO:0000313" key="2">
    <source>
        <dbReference type="Proteomes" id="UP000297714"/>
    </source>
</evidence>
<dbReference type="RefSeq" id="WP_135658002.1">
    <property type="nucleotide sequence ID" value="NZ_SRMQ01000002.1"/>
</dbReference>
<evidence type="ECO:0000313" key="1">
    <source>
        <dbReference type="EMBL" id="TGJ77453.1"/>
    </source>
</evidence>
<proteinExistence type="predicted"/>
<dbReference type="InterPro" id="IPR048102">
    <property type="entry name" value="MobP3"/>
</dbReference>
<sequence length="314" mass="35955">MSKKLVENKQKSKYDSEHKWIPFVLYFIVRRNQIAWRKNCTKFPVFPYCQSGRKGRRKTCHDKGRSDGPGQLCWHAGKRGAEANPTIGNATELISHAAEFGLGFAVDLGKAKNLVEYVGKCPGVDRVGEHGLFSSAPEVDIKKAQEEIANCKGNIWTHVISLRREDADALGYDTQKPWRDLIMQKIDIIAKASNIPVSELYWYAGMHNTTHHPHIHLLVFSDNPKSGKLTREGINQMKSEFSEVIFADERHHIYEHKDEMREGIKKQVDEILSEITRNAERQFSDKEMDTLCNKLLQLGNVLKNRPGKLQYGWI</sequence>
<dbReference type="EMBL" id="SRMQ01000002">
    <property type="protein sequence ID" value="TGJ77453.1"/>
    <property type="molecule type" value="Genomic_DNA"/>
</dbReference>
<dbReference type="Proteomes" id="UP000297714">
    <property type="component" value="Unassembled WGS sequence"/>
</dbReference>
<dbReference type="NCBIfam" id="NF041499">
    <property type="entry name" value="MobP3"/>
    <property type="match status" value="1"/>
</dbReference>
<gene>
    <name evidence="1" type="ORF">CAGA_08230</name>
</gene>
<protein>
    <submittedName>
        <fullName evidence="1">Uncharacterized protein</fullName>
    </submittedName>
</protein>
<keyword evidence="2" id="KW-1185">Reference proteome</keyword>